<dbReference type="EMBL" id="VCKX01000214">
    <property type="protein sequence ID" value="TMR25965.1"/>
    <property type="molecule type" value="Genomic_DNA"/>
</dbReference>
<comment type="caution">
    <text evidence="1">The sequence shown here is derived from an EMBL/GenBank/DDBJ whole genome shotgun (WGS) entry which is preliminary data.</text>
</comment>
<keyword evidence="2" id="KW-1185">Reference proteome</keyword>
<reference evidence="1 2" key="1">
    <citation type="submission" date="2019-05" db="EMBL/GenBank/DDBJ databases">
        <title>Draft genome sequence of Nonomuraea zeae DSM 100528.</title>
        <authorList>
            <person name="Saricaoglu S."/>
            <person name="Isik K."/>
        </authorList>
    </citation>
    <scope>NUCLEOTIDE SEQUENCE [LARGE SCALE GENOMIC DNA]</scope>
    <source>
        <strain evidence="1 2">DSM 100528</strain>
    </source>
</reference>
<organism evidence="1 2">
    <name type="scientific">Nonomuraea zeae</name>
    <dbReference type="NCBI Taxonomy" id="1642303"/>
    <lineage>
        <taxon>Bacteria</taxon>
        <taxon>Bacillati</taxon>
        <taxon>Actinomycetota</taxon>
        <taxon>Actinomycetes</taxon>
        <taxon>Streptosporangiales</taxon>
        <taxon>Streptosporangiaceae</taxon>
        <taxon>Nonomuraea</taxon>
    </lineage>
</organism>
<dbReference type="OrthoDB" id="3536168at2"/>
<evidence type="ECO:0000313" key="1">
    <source>
        <dbReference type="EMBL" id="TMR25965.1"/>
    </source>
</evidence>
<dbReference type="RefSeq" id="WP_138695801.1">
    <property type="nucleotide sequence ID" value="NZ_JBHSAZ010000096.1"/>
</dbReference>
<gene>
    <name evidence="1" type="ORF">ETD85_44070</name>
</gene>
<dbReference type="AlphaFoldDB" id="A0A5S4FYT4"/>
<accession>A0A5S4FYT4</accession>
<sequence>MDTANDVMPYVTAAIGAYGVAVLAKTSELAADTQIARGTRILQRVFGRGDAYSRLVIGRVADAKPDDEPSHAALKLAIMEAFQVDPYLAREVAAMLPRAAVAASAERPVAVGGDAARAEAPR</sequence>
<evidence type="ECO:0000313" key="2">
    <source>
        <dbReference type="Proteomes" id="UP000306628"/>
    </source>
</evidence>
<name>A0A5S4FYT4_9ACTN</name>
<proteinExistence type="predicted"/>
<protein>
    <submittedName>
        <fullName evidence="1">Uncharacterized protein</fullName>
    </submittedName>
</protein>
<dbReference type="Proteomes" id="UP000306628">
    <property type="component" value="Unassembled WGS sequence"/>
</dbReference>